<reference evidence="1" key="1">
    <citation type="submission" date="2023-07" db="EMBL/GenBank/DDBJ databases">
        <title>A collection of bacterial strains from the Burkholderia cepacia Research Laboratory and Repository.</title>
        <authorList>
            <person name="Lipuma J."/>
            <person name="Spilker T."/>
            <person name="Caverly L."/>
        </authorList>
    </citation>
    <scope>NUCLEOTIDE SEQUENCE</scope>
    <source>
        <strain evidence="1">AU42020</strain>
    </source>
</reference>
<proteinExistence type="predicted"/>
<evidence type="ECO:0000313" key="1">
    <source>
        <dbReference type="EMBL" id="MDN7930686.1"/>
    </source>
</evidence>
<sequence length="84" mass="9596">MTTIKQPDDAKYRVECTIEELNEISSKLEAEKAVAHAKGYISGLRYSQLIEHADFKSLDSALDNALNAWHWKHDTLKPESPRLQ</sequence>
<organism evidence="1 2">
    <name type="scientific">Burkholderia metallica</name>
    <dbReference type="NCBI Taxonomy" id="488729"/>
    <lineage>
        <taxon>Bacteria</taxon>
        <taxon>Pseudomonadati</taxon>
        <taxon>Pseudomonadota</taxon>
        <taxon>Betaproteobacteria</taxon>
        <taxon>Burkholderiales</taxon>
        <taxon>Burkholderiaceae</taxon>
        <taxon>Burkholderia</taxon>
        <taxon>Burkholderia cepacia complex</taxon>
    </lineage>
</organism>
<evidence type="ECO:0000313" key="2">
    <source>
        <dbReference type="Proteomes" id="UP001171606"/>
    </source>
</evidence>
<name>A0ABT8P6H4_9BURK</name>
<accession>A0ABT8P6H4</accession>
<dbReference type="RefSeq" id="WP_301754769.1">
    <property type="nucleotide sequence ID" value="NZ_JAUJSQ010000002.1"/>
</dbReference>
<gene>
    <name evidence="1" type="ORF">QZM52_05195</name>
</gene>
<comment type="caution">
    <text evidence="1">The sequence shown here is derived from an EMBL/GenBank/DDBJ whole genome shotgun (WGS) entry which is preliminary data.</text>
</comment>
<dbReference type="EMBL" id="JAUJSQ010000002">
    <property type="protein sequence ID" value="MDN7930686.1"/>
    <property type="molecule type" value="Genomic_DNA"/>
</dbReference>
<evidence type="ECO:0008006" key="3">
    <source>
        <dbReference type="Google" id="ProtNLM"/>
    </source>
</evidence>
<keyword evidence="2" id="KW-1185">Reference proteome</keyword>
<dbReference type="Proteomes" id="UP001171606">
    <property type="component" value="Unassembled WGS sequence"/>
</dbReference>
<protein>
    <recommendedName>
        <fullName evidence="3">Phage protein</fullName>
    </recommendedName>
</protein>